<evidence type="ECO:0000256" key="1">
    <source>
        <dbReference type="SAM" id="Phobius"/>
    </source>
</evidence>
<dbReference type="AGR" id="WB:WBGene00005615"/>
<keyword evidence="2" id="KW-0675">Receptor</keyword>
<dbReference type="RefSeq" id="NP_506730.1">
    <property type="nucleotide sequence ID" value="NM_074329.1"/>
</dbReference>
<dbReference type="eggNOG" id="ENOG502TJFH">
    <property type="taxonomic scope" value="Eukaryota"/>
</dbReference>
<dbReference type="PANTHER" id="PTHR45907">
    <property type="entry name" value="SERPENTINE RECEPTOR, CLASS J"/>
    <property type="match status" value="1"/>
</dbReference>
<dbReference type="GeneID" id="187956"/>
<name>O18010_CAEEL</name>
<feature type="transmembrane region" description="Helical" evidence="1">
    <location>
        <begin position="127"/>
        <end position="154"/>
    </location>
</feature>
<dbReference type="UCSC" id="T01G5.3">
    <property type="organism name" value="c. elegans"/>
</dbReference>
<dbReference type="EMBL" id="BX284605">
    <property type="protein sequence ID" value="CAB03267.1"/>
    <property type="molecule type" value="Genomic_DNA"/>
</dbReference>
<reference evidence="2 3" key="1">
    <citation type="journal article" date="1998" name="Science">
        <title>Genome sequence of the nematode C. elegans: a platform for investigating biology.</title>
        <authorList>
            <consortium name="The C. elegans sequencing consortium"/>
            <person name="Sulson J.E."/>
            <person name="Waterston R."/>
        </authorList>
    </citation>
    <scope>NUCLEOTIDE SEQUENCE [LARGE SCALE GENOMIC DNA]</scope>
    <source>
        <strain evidence="2 3">Bristol N2</strain>
    </source>
</reference>
<feature type="transmembrane region" description="Helical" evidence="1">
    <location>
        <begin position="201"/>
        <end position="223"/>
    </location>
</feature>
<protein>
    <submittedName>
        <fullName evidence="2">Serpentine Receptor, class J</fullName>
    </submittedName>
</protein>
<dbReference type="OrthoDB" id="5788320at2759"/>
<proteinExistence type="predicted"/>
<dbReference type="SMR" id="O18010"/>
<keyword evidence="1" id="KW-1133">Transmembrane helix</keyword>
<accession>O18010</accession>
<feature type="transmembrane region" description="Helical" evidence="1">
    <location>
        <begin position="86"/>
        <end position="106"/>
    </location>
</feature>
<dbReference type="PIR" id="T24310">
    <property type="entry name" value="T24310"/>
</dbReference>
<gene>
    <name evidence="2 4" type="primary">srj-27</name>
    <name evidence="2" type="ORF">CELE_T01G5.3</name>
    <name evidence="4" type="ORF">T01G5.3</name>
</gene>
<dbReference type="InterPro" id="IPR019423">
    <property type="entry name" value="7TM_GPCR_serpentine_rcpt_Srj"/>
</dbReference>
<dbReference type="WormBase" id="T01G5.3">
    <property type="protein sequence ID" value="CE12978"/>
    <property type="gene ID" value="WBGene00005615"/>
    <property type="gene designation" value="srj-27"/>
</dbReference>
<feature type="transmembrane region" description="Helical" evidence="1">
    <location>
        <begin position="279"/>
        <end position="303"/>
    </location>
</feature>
<sequence>MYINWAHHYIPKVGGACSFFINVLFIYIVQDDKKVQIGNYKILLLSFAIYNLASTAIDLIVPLCIFDYKRAFSYFVVTGLFEKKSALGAIAICIRCSFIPAAYGILHSHFIYRYMVLFNRQVLTKYFLPYGLIMSVAYCAVLMAIWFYAAYVFVLAQKESRLYLETIFREKFDQDINDLNIVIALYGDASIEIIRNSWTGILIGTFISLYSVVVYVVLGTQIVHKLQSTDLVMSDKTKYLQKQLMNALMVQATIPMIVCFTPCFLAWYLPVFNLDIGNWIYWTSTVAISFFPVLDPLSLFYFLPVFGARVREIIGIKRNTTRISSGLKIATLNS</sequence>
<organism evidence="2 3">
    <name type="scientific">Caenorhabditis elegans</name>
    <dbReference type="NCBI Taxonomy" id="6239"/>
    <lineage>
        <taxon>Eukaryota</taxon>
        <taxon>Metazoa</taxon>
        <taxon>Ecdysozoa</taxon>
        <taxon>Nematoda</taxon>
        <taxon>Chromadorea</taxon>
        <taxon>Rhabditida</taxon>
        <taxon>Rhabditina</taxon>
        <taxon>Rhabditomorpha</taxon>
        <taxon>Rhabditoidea</taxon>
        <taxon>Rhabditidae</taxon>
        <taxon>Peloderinae</taxon>
        <taxon>Caenorhabditis</taxon>
    </lineage>
</organism>
<evidence type="ECO:0000313" key="2">
    <source>
        <dbReference type="EMBL" id="CAB03267.1"/>
    </source>
</evidence>
<dbReference type="CTD" id="187956"/>
<dbReference type="HOGENOM" id="CLU_036335_0_0_1"/>
<dbReference type="PhylomeDB" id="O18010"/>
<feature type="transmembrane region" description="Helical" evidence="1">
    <location>
        <begin position="12"/>
        <end position="30"/>
    </location>
</feature>
<keyword evidence="3" id="KW-1185">Reference proteome</keyword>
<keyword evidence="1" id="KW-0472">Membrane</keyword>
<dbReference type="AlphaFoldDB" id="O18010"/>
<feature type="transmembrane region" description="Helical" evidence="1">
    <location>
        <begin position="244"/>
        <end position="267"/>
    </location>
</feature>
<dbReference type="PANTHER" id="PTHR45907:SF5">
    <property type="entry name" value="SERPENTINE RECEPTOR, CLASS J"/>
    <property type="match status" value="1"/>
</dbReference>
<evidence type="ECO:0000313" key="3">
    <source>
        <dbReference type="Proteomes" id="UP000001940"/>
    </source>
</evidence>
<dbReference type="PaxDb" id="6239-T01G5.3"/>
<dbReference type="KEGG" id="cel:CELE_T01G5.3"/>
<dbReference type="InParanoid" id="O18010"/>
<feature type="transmembrane region" description="Helical" evidence="1">
    <location>
        <begin position="42"/>
        <end position="66"/>
    </location>
</feature>
<dbReference type="Pfam" id="PF10319">
    <property type="entry name" value="7TM_GPCR_Srj"/>
    <property type="match status" value="1"/>
</dbReference>
<evidence type="ECO:0000313" key="4">
    <source>
        <dbReference type="WormBase" id="T01G5.3"/>
    </source>
</evidence>
<dbReference type="FunCoup" id="O18010">
    <property type="interactions" value="7"/>
</dbReference>
<dbReference type="Proteomes" id="UP000001940">
    <property type="component" value="Chromosome V"/>
</dbReference>
<keyword evidence="1" id="KW-0812">Transmembrane</keyword>
<dbReference type="SUPFAM" id="SSF81321">
    <property type="entry name" value="Family A G protein-coupled receptor-like"/>
    <property type="match status" value="1"/>
</dbReference>
<dbReference type="OMA" id="IAICIRC"/>